<dbReference type="eggNOG" id="ENOG502Z7W9">
    <property type="taxonomic scope" value="Bacteria"/>
</dbReference>
<dbReference type="PATRIC" id="fig|348824.6.peg.3254"/>
<proteinExistence type="predicted"/>
<evidence type="ECO:0000313" key="2">
    <source>
        <dbReference type="Proteomes" id="UP000019443"/>
    </source>
</evidence>
<keyword evidence="2" id="KW-1185">Reference proteome</keyword>
<reference evidence="1" key="1">
    <citation type="submission" date="2013-11" db="EMBL/GenBank/DDBJ databases">
        <title>Draft genome sequence of the broad-host-range Rhizobium sp. LPU83 strain, a member of the low-genetic diversity Oregon-like Rhizobium sp. group.</title>
        <authorList>
            <person name="Wibberg D."/>
            <person name="Puehler A."/>
            <person name="Schlueter A."/>
        </authorList>
    </citation>
    <scope>NUCLEOTIDE SEQUENCE [LARGE SCALE GENOMIC DNA]</scope>
    <source>
        <strain evidence="1">LPU83</strain>
    </source>
</reference>
<gene>
    <name evidence="1" type="ORF">LPU83_3018</name>
</gene>
<dbReference type="Proteomes" id="UP000019443">
    <property type="component" value="Chromosome"/>
</dbReference>
<dbReference type="KEGG" id="rhl:LPU83_3018"/>
<dbReference type="EMBL" id="HG916852">
    <property type="protein sequence ID" value="CDM58669.1"/>
    <property type="molecule type" value="Genomic_DNA"/>
</dbReference>
<evidence type="ECO:0000313" key="1">
    <source>
        <dbReference type="EMBL" id="CDM58669.1"/>
    </source>
</evidence>
<accession>W6RCT5</accession>
<dbReference type="InterPro" id="IPR017853">
    <property type="entry name" value="GH"/>
</dbReference>
<protein>
    <recommendedName>
        <fullName evidence="3">Glycoside hydrolase family 42 N-terminal domain-containing protein</fullName>
    </recommendedName>
</protein>
<name>W6RCT5_9HYPH</name>
<dbReference type="SUPFAM" id="SSF51445">
    <property type="entry name" value="(Trans)glycosidases"/>
    <property type="match status" value="1"/>
</dbReference>
<dbReference type="AlphaFoldDB" id="W6RCT5"/>
<dbReference type="Gene3D" id="3.20.20.80">
    <property type="entry name" value="Glycosidases"/>
    <property type="match status" value="1"/>
</dbReference>
<sequence>MACIRSAPSSRHLWSELLGNLKRHTSETIVKPAFRLLAAFALLACLDDGVLAASAPENFIYTSSGDLDAARPLLSRPDIGGAQIVYNWRQLETAKDQYDFSAIKADLAVIKGLNKKLFIQIQDRFFEPKAANVPDYLMTGKEYGGGITAQFDNPGESKPVGSGWVAQQWNPALRQRYQALLAALAEKFDGDVYGVNLPETAIDLDPKHEPEGYSCDAYFQGEMENLAFARKAFNKSKVVQYVNFWPCEWENDHNYMGRLFEFAAKNGVGLGGPDIVPYRKAQMKNSYPFFNKYKGKLAFVGLAVQEPTLTYRNPKTKKPFTKDEFVAFAGDYLGADIIFWSTATPWLHR</sequence>
<evidence type="ECO:0008006" key="3">
    <source>
        <dbReference type="Google" id="ProtNLM"/>
    </source>
</evidence>
<organism evidence="1 2">
    <name type="scientific">Rhizobium favelukesii</name>
    <dbReference type="NCBI Taxonomy" id="348824"/>
    <lineage>
        <taxon>Bacteria</taxon>
        <taxon>Pseudomonadati</taxon>
        <taxon>Pseudomonadota</taxon>
        <taxon>Alphaproteobacteria</taxon>
        <taxon>Hyphomicrobiales</taxon>
        <taxon>Rhizobiaceae</taxon>
        <taxon>Rhizobium/Agrobacterium group</taxon>
        <taxon>Rhizobium</taxon>
    </lineage>
</organism>
<dbReference type="HOGENOM" id="CLU_058252_0_0_5"/>